<dbReference type="EMBL" id="JAMDNP010000002">
    <property type="protein sequence ID" value="MCY9759145.1"/>
    <property type="molecule type" value="Genomic_DNA"/>
</dbReference>
<comment type="caution">
    <text evidence="2">The sequence shown here is derived from an EMBL/GenBank/DDBJ whole genome shotgun (WGS) entry which is preliminary data.</text>
</comment>
<keyword evidence="3" id="KW-1185">Reference proteome</keyword>
<sequence length="88" mass="9927">MDNMTIETLGQLVGAIGFPSLVAILLLKYLLGNFIKRLDMLDKRLVQLNKTMVMVVKVLNQLTKESKEDLLMHLDPPVPPVVNKPEKD</sequence>
<feature type="transmembrane region" description="Helical" evidence="1">
    <location>
        <begin position="12"/>
        <end position="31"/>
    </location>
</feature>
<reference evidence="2 3" key="1">
    <citation type="submission" date="2022-05" db="EMBL/GenBank/DDBJ databases">
        <title>Genome Sequencing of Bee-Associated Microbes.</title>
        <authorList>
            <person name="Dunlap C."/>
        </authorList>
    </citation>
    <scope>NUCLEOTIDE SEQUENCE [LARGE SCALE GENOMIC DNA]</scope>
    <source>
        <strain evidence="2 3">NRRL B-04010</strain>
    </source>
</reference>
<proteinExistence type="predicted"/>
<evidence type="ECO:0000313" key="2">
    <source>
        <dbReference type="EMBL" id="MCY9759145.1"/>
    </source>
</evidence>
<accession>A0ABT4GR39</accession>
<dbReference type="Proteomes" id="UP001527181">
    <property type="component" value="Unassembled WGS sequence"/>
</dbReference>
<name>A0ABT4GR39_PAEAL</name>
<keyword evidence="1" id="KW-0472">Membrane</keyword>
<keyword evidence="1" id="KW-1133">Transmembrane helix</keyword>
<dbReference type="RefSeq" id="WP_268598303.1">
    <property type="nucleotide sequence ID" value="NZ_JAMDNL010000064.1"/>
</dbReference>
<gene>
    <name evidence="2" type="ORF">M5X12_01020</name>
</gene>
<evidence type="ECO:0000256" key="1">
    <source>
        <dbReference type="SAM" id="Phobius"/>
    </source>
</evidence>
<evidence type="ECO:0000313" key="3">
    <source>
        <dbReference type="Proteomes" id="UP001527181"/>
    </source>
</evidence>
<protein>
    <submittedName>
        <fullName evidence="2">Uncharacterized protein</fullName>
    </submittedName>
</protein>
<organism evidence="2 3">
    <name type="scientific">Paenibacillus alvei</name>
    <name type="common">Bacillus alvei</name>
    <dbReference type="NCBI Taxonomy" id="44250"/>
    <lineage>
        <taxon>Bacteria</taxon>
        <taxon>Bacillati</taxon>
        <taxon>Bacillota</taxon>
        <taxon>Bacilli</taxon>
        <taxon>Bacillales</taxon>
        <taxon>Paenibacillaceae</taxon>
        <taxon>Paenibacillus</taxon>
    </lineage>
</organism>
<keyword evidence="1" id="KW-0812">Transmembrane</keyword>